<evidence type="ECO:0000313" key="3">
    <source>
        <dbReference type="Proteomes" id="UP000531251"/>
    </source>
</evidence>
<name>A0A7X5Y1H1_9SPHN</name>
<dbReference type="Proteomes" id="UP000531251">
    <property type="component" value="Unassembled WGS sequence"/>
</dbReference>
<gene>
    <name evidence="2" type="ORF">GGR89_003679</name>
</gene>
<sequence>MTAISWFARIVTSDGNPLIGQIVQLQLFDMKSGWRSIADATTASDGSVKGRADDGMADAKLAPMLRLVDVEAASAVLGGVPQLTASANEGTLTADFGEIVRIEQQAHFQLGHVAPKRLGRDTATIGGVAIPAAARVAVGARLAGVDGDTVGAATAATAATRIDADALVTRATVAERLATERERDLAALRGERDDVIARLADSENQLAALRAAAAAGAAGKSTDTIGLASSVISIGDFATQVGREIDGAQIALRTRGFSLGTISVNARALVDQGGKGITFPGQEDLKTVGGGLTDIGLQFNPSPVTETSGVQIPDIRQLTESAARRVLASVGLALDAHHGPPQINPDCAEGQAMLQAPKAGDSAARGSTVMAIFARSTT</sequence>
<organism evidence="2 3">
    <name type="scientific">Sphingomonas trueperi</name>
    <dbReference type="NCBI Taxonomy" id="53317"/>
    <lineage>
        <taxon>Bacteria</taxon>
        <taxon>Pseudomonadati</taxon>
        <taxon>Pseudomonadota</taxon>
        <taxon>Alphaproteobacteria</taxon>
        <taxon>Sphingomonadales</taxon>
        <taxon>Sphingomonadaceae</taxon>
        <taxon>Sphingomonas</taxon>
    </lineage>
</organism>
<dbReference type="Gene3D" id="3.30.10.20">
    <property type="match status" value="1"/>
</dbReference>
<feature type="coiled-coil region" evidence="1">
    <location>
        <begin position="185"/>
        <end position="212"/>
    </location>
</feature>
<evidence type="ECO:0000256" key="1">
    <source>
        <dbReference type="SAM" id="Coils"/>
    </source>
</evidence>
<keyword evidence="3" id="KW-1185">Reference proteome</keyword>
<protein>
    <recommendedName>
        <fullName evidence="4">PASTA domain-containing protein</fullName>
    </recommendedName>
</protein>
<keyword evidence="1" id="KW-0175">Coiled coil</keyword>
<evidence type="ECO:0000313" key="2">
    <source>
        <dbReference type="EMBL" id="NJB99338.1"/>
    </source>
</evidence>
<reference evidence="2 3" key="1">
    <citation type="submission" date="2020-03" db="EMBL/GenBank/DDBJ databases">
        <title>Genomic Encyclopedia of Type Strains, Phase IV (KMG-IV): sequencing the most valuable type-strain genomes for metagenomic binning, comparative biology and taxonomic classification.</title>
        <authorList>
            <person name="Goeker M."/>
        </authorList>
    </citation>
    <scope>NUCLEOTIDE SEQUENCE [LARGE SCALE GENOMIC DNA]</scope>
    <source>
        <strain evidence="2 3">DSM 7225</strain>
    </source>
</reference>
<dbReference type="RefSeq" id="WP_125974805.1">
    <property type="nucleotide sequence ID" value="NZ_BAAADY010000016.1"/>
</dbReference>
<evidence type="ECO:0008006" key="4">
    <source>
        <dbReference type="Google" id="ProtNLM"/>
    </source>
</evidence>
<dbReference type="InterPro" id="IPR005543">
    <property type="entry name" value="PASTA_dom"/>
</dbReference>
<dbReference type="EMBL" id="JAATJB010000014">
    <property type="protein sequence ID" value="NJB99338.1"/>
    <property type="molecule type" value="Genomic_DNA"/>
</dbReference>
<dbReference type="CDD" id="cd06577">
    <property type="entry name" value="PASTA_pknB"/>
    <property type="match status" value="1"/>
</dbReference>
<comment type="caution">
    <text evidence="2">The sequence shown here is derived from an EMBL/GenBank/DDBJ whole genome shotgun (WGS) entry which is preliminary data.</text>
</comment>
<accession>A0A7X5Y1H1</accession>
<dbReference type="AlphaFoldDB" id="A0A7X5Y1H1"/>
<proteinExistence type="predicted"/>